<protein>
    <recommendedName>
        <fullName evidence="7">Metallophosphoesterase</fullName>
    </recommendedName>
</protein>
<comment type="caution">
    <text evidence="5">The sequence shown here is derived from an EMBL/GenBank/DDBJ whole genome shotgun (WGS) entry which is preliminary data.</text>
</comment>
<dbReference type="InterPro" id="IPR004843">
    <property type="entry name" value="Calcineurin-like_PHP"/>
</dbReference>
<dbReference type="Gene3D" id="2.60.40.380">
    <property type="entry name" value="Purple acid phosphatase-like, N-terminal"/>
    <property type="match status" value="1"/>
</dbReference>
<sequence length="542" mass="57804">MSPAGRSPGIHITAAVHCGRAHWGMRCCLSAPLAALSALPDPCQILRSGALLTPALLRTAADALRGPAGRSRHSHRDGLAAVHLELVTLTEDRAVITWYTGVPGTDDGFGHMLPAVTEGEVVYGTHPGRLTRVAAEDGPVAHHYVELTDLEPGQTYYYQARSRGVAATPTPLHLVRGNAVGTNRHGLGSAGGPYSFTTPQPPPGRHLLSIALCNDLHLGETTAGLVTGMPLMRGIRQEQGRAPYPEIMSRAVVEEARRRGADVLLAAGDISAGGAARDLAEARQILDGFGAHGQDYFVVRGNHDRPGHGNCRSCDGGCGDSFRDGFLGGDGPAYFARDLGGLRIVGLDTYEKDGNGADAGGLGAEQLAWFRARLREDRDQPTVVFGHHPLAVRDSVFPVTGGQRLGRRQARSILDAYASAPGVFLHHAGHTHRNKRTVLPQAPHVTMQEVSAVKDYPGGFCLLRIHSGGYAVNHYKASGAAAREWTERSRRVAAGLWPHHALGRSVTDRNSMTARDLSGITRPAPTIPAQRRPEAHAVRPQP</sequence>
<reference evidence="5 6" key="1">
    <citation type="journal article" date="2019" name="Int. J. Syst. Evol. Microbiol.">
        <title>The Global Catalogue of Microorganisms (GCM) 10K type strain sequencing project: providing services to taxonomists for standard genome sequencing and annotation.</title>
        <authorList>
            <consortium name="The Broad Institute Genomics Platform"/>
            <consortium name="The Broad Institute Genome Sequencing Center for Infectious Disease"/>
            <person name="Wu L."/>
            <person name="Ma J."/>
        </authorList>
    </citation>
    <scope>NUCLEOTIDE SEQUENCE [LARGE SCALE GENOMIC DNA]</scope>
    <source>
        <strain evidence="5 6">JCM 4395</strain>
    </source>
</reference>
<dbReference type="SUPFAM" id="SSF49363">
    <property type="entry name" value="Purple acid phosphatase, N-terminal domain"/>
    <property type="match status" value="1"/>
</dbReference>
<dbReference type="Proteomes" id="UP001501777">
    <property type="component" value="Unassembled WGS sequence"/>
</dbReference>
<feature type="compositionally biased region" description="Basic and acidic residues" evidence="2">
    <location>
        <begin position="531"/>
        <end position="542"/>
    </location>
</feature>
<dbReference type="Pfam" id="PF00149">
    <property type="entry name" value="Metallophos"/>
    <property type="match status" value="1"/>
</dbReference>
<feature type="domain" description="Calcineurin-like phosphoesterase" evidence="3">
    <location>
        <begin position="209"/>
        <end position="433"/>
    </location>
</feature>
<name>A0ABN3L155_STRLO</name>
<dbReference type="Gene3D" id="3.60.21.10">
    <property type="match status" value="1"/>
</dbReference>
<dbReference type="SUPFAM" id="SSF56300">
    <property type="entry name" value="Metallo-dependent phosphatases"/>
    <property type="match status" value="1"/>
</dbReference>
<dbReference type="EMBL" id="BAAASG010000002">
    <property type="protein sequence ID" value="GAA2475914.1"/>
    <property type="molecule type" value="Genomic_DNA"/>
</dbReference>
<dbReference type="PANTHER" id="PTHR43143:SF1">
    <property type="entry name" value="SERINE_THREONINE-PROTEIN PHOSPHATASE CPPED1"/>
    <property type="match status" value="1"/>
</dbReference>
<dbReference type="InterPro" id="IPR008963">
    <property type="entry name" value="Purple_acid_Pase-like_N"/>
</dbReference>
<dbReference type="PANTHER" id="PTHR43143">
    <property type="entry name" value="METALLOPHOSPHOESTERASE, CALCINEURIN SUPERFAMILY"/>
    <property type="match status" value="1"/>
</dbReference>
<dbReference type="InterPro" id="IPR029052">
    <property type="entry name" value="Metallo-depent_PP-like"/>
</dbReference>
<dbReference type="InterPro" id="IPR051918">
    <property type="entry name" value="STPP_CPPED1"/>
</dbReference>
<accession>A0ABN3L155</accession>
<gene>
    <name evidence="5" type="ORF">GCM10010276_09420</name>
</gene>
<evidence type="ECO:0008006" key="7">
    <source>
        <dbReference type="Google" id="ProtNLM"/>
    </source>
</evidence>
<evidence type="ECO:0000256" key="1">
    <source>
        <dbReference type="ARBA" id="ARBA00022729"/>
    </source>
</evidence>
<keyword evidence="1" id="KW-0732">Signal</keyword>
<evidence type="ECO:0000259" key="3">
    <source>
        <dbReference type="Pfam" id="PF00149"/>
    </source>
</evidence>
<feature type="domain" description="Purple acid phosphatase N-terminal" evidence="4">
    <location>
        <begin position="82"/>
        <end position="164"/>
    </location>
</feature>
<proteinExistence type="predicted"/>
<feature type="region of interest" description="Disordered" evidence="2">
    <location>
        <begin position="518"/>
        <end position="542"/>
    </location>
</feature>
<evidence type="ECO:0000259" key="4">
    <source>
        <dbReference type="Pfam" id="PF16656"/>
    </source>
</evidence>
<dbReference type="Pfam" id="PF16656">
    <property type="entry name" value="Pur_ac_phosph_N"/>
    <property type="match status" value="1"/>
</dbReference>
<evidence type="ECO:0000313" key="6">
    <source>
        <dbReference type="Proteomes" id="UP001501777"/>
    </source>
</evidence>
<evidence type="ECO:0000313" key="5">
    <source>
        <dbReference type="EMBL" id="GAA2475914.1"/>
    </source>
</evidence>
<keyword evidence="6" id="KW-1185">Reference proteome</keyword>
<organism evidence="5 6">
    <name type="scientific">Streptomyces longisporus</name>
    <dbReference type="NCBI Taxonomy" id="1948"/>
    <lineage>
        <taxon>Bacteria</taxon>
        <taxon>Bacillati</taxon>
        <taxon>Actinomycetota</taxon>
        <taxon>Actinomycetes</taxon>
        <taxon>Kitasatosporales</taxon>
        <taxon>Streptomycetaceae</taxon>
        <taxon>Streptomyces</taxon>
    </lineage>
</organism>
<dbReference type="InterPro" id="IPR015914">
    <property type="entry name" value="PAPs_N"/>
</dbReference>
<evidence type="ECO:0000256" key="2">
    <source>
        <dbReference type="SAM" id="MobiDB-lite"/>
    </source>
</evidence>